<dbReference type="AlphaFoldDB" id="A0AAE0D3M9"/>
<name>A0AAE0D3M9_COLKA</name>
<dbReference type="Proteomes" id="UP001281614">
    <property type="component" value="Unassembled WGS sequence"/>
</dbReference>
<organism evidence="1 2">
    <name type="scientific">Colletotrichum kahawae</name>
    <name type="common">Coffee berry disease fungus</name>
    <dbReference type="NCBI Taxonomy" id="34407"/>
    <lineage>
        <taxon>Eukaryota</taxon>
        <taxon>Fungi</taxon>
        <taxon>Dikarya</taxon>
        <taxon>Ascomycota</taxon>
        <taxon>Pezizomycotina</taxon>
        <taxon>Sordariomycetes</taxon>
        <taxon>Hypocreomycetidae</taxon>
        <taxon>Glomerellales</taxon>
        <taxon>Glomerellaceae</taxon>
        <taxon>Colletotrichum</taxon>
        <taxon>Colletotrichum gloeosporioides species complex</taxon>
    </lineage>
</organism>
<reference evidence="1" key="1">
    <citation type="submission" date="2023-02" db="EMBL/GenBank/DDBJ databases">
        <title>Colletotrichum kahawae CIFC_Que2 genome sequencing and assembly.</title>
        <authorList>
            <person name="Baroncelli R."/>
        </authorList>
    </citation>
    <scope>NUCLEOTIDE SEQUENCE</scope>
    <source>
        <strain evidence="1">CIFC_Que2</strain>
    </source>
</reference>
<evidence type="ECO:0000313" key="2">
    <source>
        <dbReference type="Proteomes" id="UP001281614"/>
    </source>
</evidence>
<keyword evidence="2" id="KW-1185">Reference proteome</keyword>
<accession>A0AAE0D3M9</accession>
<proteinExistence type="predicted"/>
<gene>
    <name evidence="1" type="ORF">CKAH01_18033</name>
</gene>
<comment type="caution">
    <text evidence="1">The sequence shown here is derived from an EMBL/GenBank/DDBJ whole genome shotgun (WGS) entry which is preliminary data.</text>
</comment>
<dbReference type="EMBL" id="VYYT01000277">
    <property type="protein sequence ID" value="KAK2749363.1"/>
    <property type="molecule type" value="Genomic_DNA"/>
</dbReference>
<sequence>MFMILEAINAGKDFFREKPFNSSTSKLSKPQTLPLQFKVMLIERSVKVMQGSERCAADRRLGRAKAQECWVWEQEIRRCAAFVPTAAPPSRKSVPASGQPIRQEPGAVFIGTRTACGGYAQQTGTDLPLHTA</sequence>
<protein>
    <submittedName>
        <fullName evidence="1">Uncharacterized protein</fullName>
    </submittedName>
</protein>
<evidence type="ECO:0000313" key="1">
    <source>
        <dbReference type="EMBL" id="KAK2749363.1"/>
    </source>
</evidence>